<evidence type="ECO:0000313" key="1">
    <source>
        <dbReference type="Proteomes" id="UP000046395"/>
    </source>
</evidence>
<name>A0A5S6R1U3_TRIMR</name>
<reference evidence="2" key="1">
    <citation type="submission" date="2019-12" db="UniProtKB">
        <authorList>
            <consortium name="WormBaseParasite"/>
        </authorList>
    </citation>
    <scope>IDENTIFICATION</scope>
</reference>
<accession>A0A5S6R1U3</accession>
<dbReference type="AlphaFoldDB" id="A0A5S6R1U3"/>
<keyword evidence="1" id="KW-1185">Reference proteome</keyword>
<protein>
    <submittedName>
        <fullName evidence="2">Uncharacterized protein</fullName>
    </submittedName>
</protein>
<organism evidence="1 2">
    <name type="scientific">Trichuris muris</name>
    <name type="common">Mouse whipworm</name>
    <dbReference type="NCBI Taxonomy" id="70415"/>
    <lineage>
        <taxon>Eukaryota</taxon>
        <taxon>Metazoa</taxon>
        <taxon>Ecdysozoa</taxon>
        <taxon>Nematoda</taxon>
        <taxon>Enoplea</taxon>
        <taxon>Dorylaimia</taxon>
        <taxon>Trichinellida</taxon>
        <taxon>Trichuridae</taxon>
        <taxon>Trichuris</taxon>
    </lineage>
</organism>
<dbReference type="WBParaSite" id="TMUE_3000013465.1">
    <property type="protein sequence ID" value="TMUE_3000013465.1"/>
    <property type="gene ID" value="WBGene00301945"/>
</dbReference>
<proteinExistence type="predicted"/>
<dbReference type="Proteomes" id="UP000046395">
    <property type="component" value="Unassembled WGS sequence"/>
</dbReference>
<sequence>MSTKCIFLSPLCDGKDVINVTFEDLRAAAMVGDRLLPIGAPFFCKKKFLWKRKKLASNMQNDTNFFT</sequence>
<evidence type="ECO:0000313" key="2">
    <source>
        <dbReference type="WBParaSite" id="TMUE_3000013465.1"/>
    </source>
</evidence>